<dbReference type="KEGG" id="atl:Athai_68130"/>
<dbReference type="InterPro" id="IPR036390">
    <property type="entry name" value="WH_DNA-bd_sf"/>
</dbReference>
<dbReference type="PANTHER" id="PTHR36221:SF1">
    <property type="entry name" value="DUF742 DOMAIN-CONTAINING PROTEIN"/>
    <property type="match status" value="1"/>
</dbReference>
<proteinExistence type="predicted"/>
<dbReference type="InterPro" id="IPR007995">
    <property type="entry name" value="DUF742"/>
</dbReference>
<dbReference type="EMBL" id="AP023355">
    <property type="protein sequence ID" value="BCJ39310.1"/>
    <property type="molecule type" value="Genomic_DNA"/>
</dbReference>
<dbReference type="PANTHER" id="PTHR36221">
    <property type="entry name" value="DUF742 DOMAIN-CONTAINING PROTEIN"/>
    <property type="match status" value="1"/>
</dbReference>
<name>A0A7R7DWR6_9ACTN</name>
<dbReference type="Proteomes" id="UP000611640">
    <property type="component" value="Chromosome"/>
</dbReference>
<gene>
    <name evidence="1" type="ORF">Athai_68130</name>
</gene>
<reference evidence="1 2" key="1">
    <citation type="submission" date="2020-08" db="EMBL/GenBank/DDBJ databases">
        <title>Whole genome shotgun sequence of Actinocatenispora thailandica NBRC 105041.</title>
        <authorList>
            <person name="Komaki H."/>
            <person name="Tamura T."/>
        </authorList>
    </citation>
    <scope>NUCLEOTIDE SEQUENCE [LARGE SCALE GENOMIC DNA]</scope>
    <source>
        <strain evidence="1 2">NBRC 105041</strain>
    </source>
</reference>
<evidence type="ECO:0000313" key="1">
    <source>
        <dbReference type="EMBL" id="BCJ39310.1"/>
    </source>
</evidence>
<dbReference type="Gene3D" id="1.10.10.10">
    <property type="entry name" value="Winged helix-like DNA-binding domain superfamily/Winged helix DNA-binding domain"/>
    <property type="match status" value="1"/>
</dbReference>
<protein>
    <submittedName>
        <fullName evidence="1">Uncharacterized protein</fullName>
    </submittedName>
</protein>
<accession>A0A7R7DWR6</accession>
<dbReference type="SUPFAM" id="SSF46785">
    <property type="entry name" value="Winged helix' DNA-binding domain"/>
    <property type="match status" value="1"/>
</dbReference>
<evidence type="ECO:0000313" key="2">
    <source>
        <dbReference type="Proteomes" id="UP000611640"/>
    </source>
</evidence>
<dbReference type="InterPro" id="IPR036388">
    <property type="entry name" value="WH-like_DNA-bd_sf"/>
</dbReference>
<dbReference type="AlphaFoldDB" id="A0A7R7DWR6"/>
<sequence length="123" mass="13666">MMANADEQWADESAAPLYDNYSRIGGRARARHSLSLDTQVRAVGSVDRAALAVEHAQILELLANRWLSVAEIAAHLRTTMNVIRVHLSDLLEERLVAISSSAGRRARPSKEDLQKVINHLRAM</sequence>
<organism evidence="1 2">
    <name type="scientific">Actinocatenispora thailandica</name>
    <dbReference type="NCBI Taxonomy" id="227318"/>
    <lineage>
        <taxon>Bacteria</taxon>
        <taxon>Bacillati</taxon>
        <taxon>Actinomycetota</taxon>
        <taxon>Actinomycetes</taxon>
        <taxon>Micromonosporales</taxon>
        <taxon>Micromonosporaceae</taxon>
        <taxon>Actinocatenispora</taxon>
    </lineage>
</organism>
<keyword evidence="2" id="KW-1185">Reference proteome</keyword>
<dbReference type="Pfam" id="PF05331">
    <property type="entry name" value="DUF742"/>
    <property type="match status" value="1"/>
</dbReference>